<dbReference type="FunFam" id="3.30.70.270:FF:000001">
    <property type="entry name" value="Diguanylate cyclase domain protein"/>
    <property type="match status" value="1"/>
</dbReference>
<sequence length="304" mass="33821">MSDELAKQTVLIVDDEPINIKVLGQALADSYRVKTAINGSKALNIVQSAQPPDLVLLDIQMPELDGYEVLLAMKQSDLTKNIPVIFITGKDAAEDEAKGLELGAMDYIPKPFNIPVVKARVRNQLALKQKAELLEKLVSIDGLTEIPNRRNYDEKLQSEWRRCNRSRAPLSIIMIDIDSFKPYNDNYGHSQGDVALKKVASVIKSKGKRSGDLIARYGGEEFVVLLPETDLPSAVEIAETMRQAVEELKIPHEYNPASDHITISLGVWSVIPDLDTSPLTLQKQADDLLYKAKQQGRNQVSYTL</sequence>
<comment type="caution">
    <text evidence="7">The sequence shown here is derived from an EMBL/GenBank/DDBJ whole genome shotgun (WGS) entry which is preliminary data.</text>
</comment>
<feature type="domain" description="GGDEF" evidence="6">
    <location>
        <begin position="168"/>
        <end position="304"/>
    </location>
</feature>
<dbReference type="InterPro" id="IPR043128">
    <property type="entry name" value="Rev_trsase/Diguanyl_cyclase"/>
</dbReference>
<dbReference type="InterPro" id="IPR000160">
    <property type="entry name" value="GGDEF_dom"/>
</dbReference>
<evidence type="ECO:0000259" key="6">
    <source>
        <dbReference type="PROSITE" id="PS50887"/>
    </source>
</evidence>
<protein>
    <recommendedName>
        <fullName evidence="2">diguanylate cyclase</fullName>
        <ecNumber evidence="2">2.7.7.65</ecNumber>
    </recommendedName>
</protein>
<dbReference type="SMART" id="SM00448">
    <property type="entry name" value="REC"/>
    <property type="match status" value="1"/>
</dbReference>
<comment type="cofactor">
    <cofactor evidence="1">
        <name>Mg(2+)</name>
        <dbReference type="ChEBI" id="CHEBI:18420"/>
    </cofactor>
</comment>
<evidence type="ECO:0000259" key="5">
    <source>
        <dbReference type="PROSITE" id="PS50110"/>
    </source>
</evidence>
<dbReference type="Proteomes" id="UP000037600">
    <property type="component" value="Unassembled WGS sequence"/>
</dbReference>
<dbReference type="InterPro" id="IPR050469">
    <property type="entry name" value="Diguanylate_Cyclase"/>
</dbReference>
<dbReference type="AlphaFoldDB" id="A0A0J8GLZ2"/>
<comment type="catalytic activity">
    <reaction evidence="3">
        <text>2 GTP = 3',3'-c-di-GMP + 2 diphosphate</text>
        <dbReference type="Rhea" id="RHEA:24898"/>
        <dbReference type="ChEBI" id="CHEBI:33019"/>
        <dbReference type="ChEBI" id="CHEBI:37565"/>
        <dbReference type="ChEBI" id="CHEBI:58805"/>
        <dbReference type="EC" id="2.7.7.65"/>
    </reaction>
</comment>
<dbReference type="PROSITE" id="PS50110">
    <property type="entry name" value="RESPONSE_REGULATORY"/>
    <property type="match status" value="1"/>
</dbReference>
<dbReference type="PROSITE" id="PS50887">
    <property type="entry name" value="GGDEF"/>
    <property type="match status" value="1"/>
</dbReference>
<dbReference type="Gene3D" id="3.30.70.270">
    <property type="match status" value="1"/>
</dbReference>
<dbReference type="SUPFAM" id="SSF52172">
    <property type="entry name" value="CheY-like"/>
    <property type="match status" value="1"/>
</dbReference>
<proteinExistence type="predicted"/>
<evidence type="ECO:0000256" key="3">
    <source>
        <dbReference type="ARBA" id="ARBA00034247"/>
    </source>
</evidence>
<gene>
    <name evidence="7" type="ORF">XM47_17840</name>
</gene>
<dbReference type="EMBL" id="LAZL01000041">
    <property type="protein sequence ID" value="KMT63810.1"/>
    <property type="molecule type" value="Genomic_DNA"/>
</dbReference>
<feature type="domain" description="Response regulatory" evidence="5">
    <location>
        <begin position="9"/>
        <end position="125"/>
    </location>
</feature>
<dbReference type="GO" id="GO:0005886">
    <property type="term" value="C:plasma membrane"/>
    <property type="evidence" value="ECO:0007669"/>
    <property type="project" value="TreeGrafter"/>
</dbReference>
<name>A0A0J8GLZ2_9ALTE</name>
<evidence type="ECO:0000313" key="7">
    <source>
        <dbReference type="EMBL" id="KMT63810.1"/>
    </source>
</evidence>
<evidence type="ECO:0000313" key="8">
    <source>
        <dbReference type="Proteomes" id="UP000037600"/>
    </source>
</evidence>
<dbReference type="GO" id="GO:0052621">
    <property type="term" value="F:diguanylate cyclase activity"/>
    <property type="evidence" value="ECO:0007669"/>
    <property type="project" value="UniProtKB-EC"/>
</dbReference>
<dbReference type="GO" id="GO:0043709">
    <property type="term" value="P:cell adhesion involved in single-species biofilm formation"/>
    <property type="evidence" value="ECO:0007669"/>
    <property type="project" value="TreeGrafter"/>
</dbReference>
<dbReference type="InterPro" id="IPR029787">
    <property type="entry name" value="Nucleotide_cyclase"/>
</dbReference>
<dbReference type="InterPro" id="IPR011006">
    <property type="entry name" value="CheY-like_superfamily"/>
</dbReference>
<dbReference type="Gene3D" id="3.40.50.2300">
    <property type="match status" value="1"/>
</dbReference>
<accession>A0A0J8GLZ2</accession>
<dbReference type="RefSeq" id="WP_048695612.1">
    <property type="nucleotide sequence ID" value="NZ_KQ130511.1"/>
</dbReference>
<dbReference type="OrthoDB" id="9812260at2"/>
<dbReference type="SMART" id="SM00267">
    <property type="entry name" value="GGDEF"/>
    <property type="match status" value="1"/>
</dbReference>
<evidence type="ECO:0000256" key="2">
    <source>
        <dbReference type="ARBA" id="ARBA00012528"/>
    </source>
</evidence>
<dbReference type="PANTHER" id="PTHR45138:SF9">
    <property type="entry name" value="DIGUANYLATE CYCLASE DGCM-RELATED"/>
    <property type="match status" value="1"/>
</dbReference>
<dbReference type="GO" id="GO:0000160">
    <property type="term" value="P:phosphorelay signal transduction system"/>
    <property type="evidence" value="ECO:0007669"/>
    <property type="project" value="InterPro"/>
</dbReference>
<feature type="modified residue" description="4-aspartylphosphate" evidence="4">
    <location>
        <position position="58"/>
    </location>
</feature>
<evidence type="ECO:0000256" key="1">
    <source>
        <dbReference type="ARBA" id="ARBA00001946"/>
    </source>
</evidence>
<keyword evidence="8" id="KW-1185">Reference proteome</keyword>
<dbReference type="NCBIfam" id="TIGR00254">
    <property type="entry name" value="GGDEF"/>
    <property type="match status" value="1"/>
</dbReference>
<dbReference type="SUPFAM" id="SSF55073">
    <property type="entry name" value="Nucleotide cyclase"/>
    <property type="match status" value="1"/>
</dbReference>
<keyword evidence="4" id="KW-0597">Phosphoprotein</keyword>
<dbReference type="Pfam" id="PF00072">
    <property type="entry name" value="Response_reg"/>
    <property type="match status" value="1"/>
</dbReference>
<dbReference type="PANTHER" id="PTHR45138">
    <property type="entry name" value="REGULATORY COMPONENTS OF SENSORY TRANSDUCTION SYSTEM"/>
    <property type="match status" value="1"/>
</dbReference>
<dbReference type="EC" id="2.7.7.65" evidence="2"/>
<dbReference type="STRING" id="1513271.XM47_17840"/>
<dbReference type="Pfam" id="PF00990">
    <property type="entry name" value="GGDEF"/>
    <property type="match status" value="1"/>
</dbReference>
<dbReference type="CDD" id="cd01949">
    <property type="entry name" value="GGDEF"/>
    <property type="match status" value="1"/>
</dbReference>
<evidence type="ECO:0000256" key="4">
    <source>
        <dbReference type="PROSITE-ProRule" id="PRU00169"/>
    </source>
</evidence>
<dbReference type="InterPro" id="IPR001789">
    <property type="entry name" value="Sig_transdc_resp-reg_receiver"/>
</dbReference>
<reference evidence="7 8" key="1">
    <citation type="submission" date="2015-04" db="EMBL/GenBank/DDBJ databases">
        <title>Draft Genome Sequence of the Novel Agar-Digesting Marine Bacterium Q1.</title>
        <authorList>
            <person name="Li Y."/>
            <person name="Li D."/>
            <person name="Chen G."/>
            <person name="Du Z."/>
        </authorList>
    </citation>
    <scope>NUCLEOTIDE SEQUENCE [LARGE SCALE GENOMIC DNA]</scope>
    <source>
        <strain evidence="7 8">Q1</strain>
    </source>
</reference>
<dbReference type="GO" id="GO:1902201">
    <property type="term" value="P:negative regulation of bacterial-type flagellum-dependent cell motility"/>
    <property type="evidence" value="ECO:0007669"/>
    <property type="project" value="TreeGrafter"/>
</dbReference>
<organism evidence="7 8">
    <name type="scientific">Catenovulum maritimum</name>
    <dbReference type="NCBI Taxonomy" id="1513271"/>
    <lineage>
        <taxon>Bacteria</taxon>
        <taxon>Pseudomonadati</taxon>
        <taxon>Pseudomonadota</taxon>
        <taxon>Gammaproteobacteria</taxon>
        <taxon>Alteromonadales</taxon>
        <taxon>Alteromonadaceae</taxon>
        <taxon>Catenovulum</taxon>
    </lineage>
</organism>